<comment type="caution">
    <text evidence="2">The sequence shown here is derived from an EMBL/GenBank/DDBJ whole genome shotgun (WGS) entry which is preliminary data.</text>
</comment>
<evidence type="ECO:0000256" key="1">
    <source>
        <dbReference type="SAM" id="MobiDB-lite"/>
    </source>
</evidence>
<evidence type="ECO:0000313" key="2">
    <source>
        <dbReference type="EMBL" id="KAA8903784.1"/>
    </source>
</evidence>
<dbReference type="Proteomes" id="UP000449547">
    <property type="component" value="Unassembled WGS sequence"/>
</dbReference>
<dbReference type="EMBL" id="SWFT01000066">
    <property type="protein sequence ID" value="KAA8903784.1"/>
    <property type="molecule type" value="Genomic_DNA"/>
</dbReference>
<dbReference type="OrthoDB" id="2247048at2759"/>
<dbReference type="VEuPathDB" id="FungiDB:DIURU_002296"/>
<protein>
    <submittedName>
        <fullName evidence="2">Uncharacterized protein</fullName>
    </submittedName>
</protein>
<feature type="region of interest" description="Disordered" evidence="1">
    <location>
        <begin position="1"/>
        <end position="194"/>
    </location>
</feature>
<proteinExistence type="predicted"/>
<gene>
    <name evidence="2" type="ORF">DIURU_002296</name>
</gene>
<evidence type="ECO:0000313" key="3">
    <source>
        <dbReference type="Proteomes" id="UP000449547"/>
    </source>
</evidence>
<organism evidence="2 3">
    <name type="scientific">Diutina rugosa</name>
    <name type="common">Yeast</name>
    <name type="synonym">Candida rugosa</name>
    <dbReference type="NCBI Taxonomy" id="5481"/>
    <lineage>
        <taxon>Eukaryota</taxon>
        <taxon>Fungi</taxon>
        <taxon>Dikarya</taxon>
        <taxon>Ascomycota</taxon>
        <taxon>Saccharomycotina</taxon>
        <taxon>Pichiomycetes</taxon>
        <taxon>Debaryomycetaceae</taxon>
        <taxon>Diutina</taxon>
    </lineage>
</organism>
<accession>A0A642UXK0</accession>
<dbReference type="GeneID" id="54780947"/>
<sequence>MQKTNLKSTKAGNKKGTPVVKKINNDVDDQPRRVLRSGKNNVSDQPQRVLRSGTVKPKSADDKERRQSWSDERKGVVDKAEKILDGPISKDAEAGNKDPIEPVIRKAKKKASKKAGTKNSNEASDEKTGKPADKELDLIIDDAPKSTDADDSTNEGPQKSVDDGQTTQDKTPSQDEMSSSSTDSDDDVVYRRSPAKHTNADVDRFFTIYFKMEKKNASKAAREAGVTIPAAQRWVREWKQSGELRIPYLTEWVRTFDKPRGWKSDFFRATPNDKVIIDSRLIRQSSAGDKYYQFLSEYWEMKRQQQCERMDVEEVIDVLELNFEGLKLDRPKFRQSLRDEGISHRKYD</sequence>
<reference evidence="2 3" key="1">
    <citation type="submission" date="2019-07" db="EMBL/GenBank/DDBJ databases">
        <title>Genome assembly of two rare yeast pathogens: Diutina rugosa and Trichomonascus ciferrii.</title>
        <authorList>
            <person name="Mixao V."/>
            <person name="Saus E."/>
            <person name="Hansen A."/>
            <person name="Lass-Flor C."/>
            <person name="Gabaldon T."/>
        </authorList>
    </citation>
    <scope>NUCLEOTIDE SEQUENCE [LARGE SCALE GENOMIC DNA]</scope>
    <source>
        <strain evidence="2 3">CBS 613</strain>
    </source>
</reference>
<feature type="compositionally biased region" description="Basic and acidic residues" evidence="1">
    <location>
        <begin position="58"/>
        <end position="104"/>
    </location>
</feature>
<feature type="compositionally biased region" description="Basic residues" evidence="1">
    <location>
        <begin position="105"/>
        <end position="116"/>
    </location>
</feature>
<keyword evidence="3" id="KW-1185">Reference proteome</keyword>
<feature type="compositionally biased region" description="Basic and acidic residues" evidence="1">
    <location>
        <begin position="23"/>
        <end position="32"/>
    </location>
</feature>
<name>A0A642UXK0_DIURU</name>
<feature type="compositionally biased region" description="Polar residues" evidence="1">
    <location>
        <begin position="1"/>
        <end position="11"/>
    </location>
</feature>
<feature type="compositionally biased region" description="Basic and acidic residues" evidence="1">
    <location>
        <begin position="124"/>
        <end position="148"/>
    </location>
</feature>
<dbReference type="RefSeq" id="XP_034012990.1">
    <property type="nucleotide sequence ID" value="XM_034154931.1"/>
</dbReference>
<dbReference type="AlphaFoldDB" id="A0A642UXK0"/>